<reference evidence="1 2" key="1">
    <citation type="submission" date="2012-10" db="EMBL/GenBank/DDBJ databases">
        <title>Genome sequence of Vibrio Cholerae HENC-02.</title>
        <authorList>
            <person name="Eppinger M."/>
            <person name="Hasan N.A."/>
            <person name="Sengamalay N."/>
            <person name="Hine E."/>
            <person name="Su Q."/>
            <person name="Daugherty S.C."/>
            <person name="Young S."/>
            <person name="Sadzewicz L."/>
            <person name="Tallon L."/>
            <person name="Cebula T.A."/>
            <person name="Ravel J."/>
            <person name="Colwell R.R."/>
        </authorList>
    </citation>
    <scope>NUCLEOTIDE SEQUENCE [LARGE SCALE GENOMIC DNA]</scope>
    <source>
        <strain evidence="1 2">HENC-02</strain>
    </source>
</reference>
<dbReference type="AlphaFoldDB" id="A0A454CSD6"/>
<sequence>KHRSRLHSHTAYLRIH</sequence>
<gene>
    <name evidence="1" type="ORF">VCHENC02_4864</name>
</gene>
<accession>A0A454CSD6</accession>
<proteinExistence type="predicted"/>
<dbReference type="EMBL" id="AJSR01002142">
    <property type="protein sequence ID" value="EKM29319.1"/>
    <property type="molecule type" value="Genomic_DNA"/>
</dbReference>
<feature type="non-terminal residue" evidence="1">
    <location>
        <position position="1"/>
    </location>
</feature>
<dbReference type="Proteomes" id="UP000008367">
    <property type="component" value="Unassembled WGS sequence"/>
</dbReference>
<protein>
    <submittedName>
        <fullName evidence="1">Uncharacterized protein</fullName>
    </submittedName>
</protein>
<name>A0A454CSD6_VIBHA</name>
<evidence type="ECO:0000313" key="2">
    <source>
        <dbReference type="Proteomes" id="UP000008367"/>
    </source>
</evidence>
<evidence type="ECO:0000313" key="1">
    <source>
        <dbReference type="EMBL" id="EKM29319.1"/>
    </source>
</evidence>
<organism evidence="1 2">
    <name type="scientific">Vibrio harveyi</name>
    <name type="common">Beneckea harveyi</name>
    <dbReference type="NCBI Taxonomy" id="669"/>
    <lineage>
        <taxon>Bacteria</taxon>
        <taxon>Pseudomonadati</taxon>
        <taxon>Pseudomonadota</taxon>
        <taxon>Gammaproteobacteria</taxon>
        <taxon>Vibrionales</taxon>
        <taxon>Vibrionaceae</taxon>
        <taxon>Vibrio</taxon>
    </lineage>
</organism>
<comment type="caution">
    <text evidence="1">The sequence shown here is derived from an EMBL/GenBank/DDBJ whole genome shotgun (WGS) entry which is preliminary data.</text>
</comment>